<evidence type="ECO:0000259" key="1">
    <source>
        <dbReference type="Pfam" id="PF09407"/>
    </source>
</evidence>
<proteinExistence type="predicted"/>
<reference evidence="2 3" key="1">
    <citation type="submission" date="2020-08" db="EMBL/GenBank/DDBJ databases">
        <title>Sequencing the genomes of 1000 actinobacteria strains.</title>
        <authorList>
            <person name="Klenk H.-P."/>
        </authorList>
    </citation>
    <scope>NUCLEOTIDE SEQUENCE [LARGE SCALE GENOMIC DNA]</scope>
    <source>
        <strain evidence="2 3">DSM 105369</strain>
    </source>
</reference>
<keyword evidence="3" id="KW-1185">Reference proteome</keyword>
<accession>A0A839N640</accession>
<dbReference type="Pfam" id="PF09407">
    <property type="entry name" value="AbiEi_1"/>
    <property type="match status" value="1"/>
</dbReference>
<dbReference type="AlphaFoldDB" id="A0A839N640"/>
<dbReference type="Proteomes" id="UP000559182">
    <property type="component" value="Unassembled WGS sequence"/>
</dbReference>
<feature type="domain" description="AbiEi antitoxin C-terminal" evidence="1">
    <location>
        <begin position="74"/>
        <end position="188"/>
    </location>
</feature>
<gene>
    <name evidence="2" type="ORF">FHU39_000205</name>
</gene>
<evidence type="ECO:0000313" key="2">
    <source>
        <dbReference type="EMBL" id="MBB2890221.1"/>
    </source>
</evidence>
<comment type="caution">
    <text evidence="2">The sequence shown here is derived from an EMBL/GenBank/DDBJ whole genome shotgun (WGS) entry which is preliminary data.</text>
</comment>
<dbReference type="InterPro" id="IPR018547">
    <property type="entry name" value="AbiEi_C"/>
</dbReference>
<organism evidence="2 3">
    <name type="scientific">Flexivirga oryzae</name>
    <dbReference type="NCBI Taxonomy" id="1794944"/>
    <lineage>
        <taxon>Bacteria</taxon>
        <taxon>Bacillati</taxon>
        <taxon>Actinomycetota</taxon>
        <taxon>Actinomycetes</taxon>
        <taxon>Micrococcales</taxon>
        <taxon>Dermacoccaceae</taxon>
        <taxon>Flexivirga</taxon>
    </lineage>
</organism>
<sequence>MRTLRPRDAQGVYAQPRGEVRRLEHRGALHKLAHGYYVVVPQEQTGTGWMPTLEAAAAGIATADFGPANTVLMGLSAARLHGAIPRALGAAVVAVPAQRNTITLVDRAAAVRFVKRDTSRLDAERMNTELGATLVTTPEQTVLDLARRPSLGGAPDEVPGAVRILIARADMKLLEELAASQRAWTSLRRALDWAGRTCRAGHHAP</sequence>
<dbReference type="EMBL" id="JACHVQ010000001">
    <property type="protein sequence ID" value="MBB2890221.1"/>
    <property type="molecule type" value="Genomic_DNA"/>
</dbReference>
<evidence type="ECO:0000313" key="3">
    <source>
        <dbReference type="Proteomes" id="UP000559182"/>
    </source>
</evidence>
<name>A0A839N640_9MICO</name>
<protein>
    <submittedName>
        <fullName evidence="2">Putative transcriptional regulator of viral defense system</fullName>
    </submittedName>
</protein>
<dbReference type="RefSeq" id="WP_221185087.1">
    <property type="nucleotide sequence ID" value="NZ_JACHVQ010000001.1"/>
</dbReference>